<dbReference type="SUPFAM" id="SSF110738">
    <property type="entry name" value="Glycerate kinase I"/>
    <property type="match status" value="1"/>
</dbReference>
<dbReference type="PANTHER" id="PTHR21599">
    <property type="entry name" value="GLYCERATE KINASE"/>
    <property type="match status" value="1"/>
</dbReference>
<keyword evidence="6" id="KW-1185">Reference proteome</keyword>
<name>A0A7Z2W0Q7_9BURK</name>
<dbReference type="GO" id="GO:0008887">
    <property type="term" value="F:glycerate kinase activity"/>
    <property type="evidence" value="ECO:0007669"/>
    <property type="project" value="UniProtKB-UniRule"/>
</dbReference>
<keyword evidence="2 4" id="KW-0808">Transferase</keyword>
<evidence type="ECO:0000256" key="1">
    <source>
        <dbReference type="ARBA" id="ARBA00006284"/>
    </source>
</evidence>
<dbReference type="PIRSF" id="PIRSF006078">
    <property type="entry name" value="GlxK"/>
    <property type="match status" value="1"/>
</dbReference>
<dbReference type="EMBL" id="CP051685">
    <property type="protein sequence ID" value="QJE02624.1"/>
    <property type="molecule type" value="Genomic_DNA"/>
</dbReference>
<evidence type="ECO:0000256" key="2">
    <source>
        <dbReference type="ARBA" id="ARBA00022679"/>
    </source>
</evidence>
<evidence type="ECO:0000313" key="5">
    <source>
        <dbReference type="EMBL" id="QJE02624.1"/>
    </source>
</evidence>
<comment type="similarity">
    <text evidence="1 4">Belongs to the glycerate kinase type-1 family.</text>
</comment>
<dbReference type="GO" id="GO:0031388">
    <property type="term" value="P:organic acid phosphorylation"/>
    <property type="evidence" value="ECO:0007669"/>
    <property type="project" value="UniProtKB-UniRule"/>
</dbReference>
<dbReference type="AlphaFoldDB" id="A0A7Z2W0Q7"/>
<evidence type="ECO:0000313" key="6">
    <source>
        <dbReference type="Proteomes" id="UP000502415"/>
    </source>
</evidence>
<protein>
    <submittedName>
        <fullName evidence="5">Glycerate kinase</fullName>
    </submittedName>
</protein>
<dbReference type="Pfam" id="PF02595">
    <property type="entry name" value="Gly_kinase"/>
    <property type="match status" value="1"/>
</dbReference>
<dbReference type="Gene3D" id="3.40.50.10350">
    <property type="entry name" value="Glycerate kinase, domain 1"/>
    <property type="match status" value="1"/>
</dbReference>
<dbReference type="Proteomes" id="UP000502415">
    <property type="component" value="Chromosome"/>
</dbReference>
<dbReference type="InterPro" id="IPR004381">
    <property type="entry name" value="Glycerate_kinase"/>
</dbReference>
<dbReference type="Gene3D" id="3.90.1510.10">
    <property type="entry name" value="Glycerate kinase, domain 2"/>
    <property type="match status" value="1"/>
</dbReference>
<accession>A0A7Z2W0Q7</accession>
<dbReference type="InterPro" id="IPR018197">
    <property type="entry name" value="Glycerate_kinase_RE-like"/>
</dbReference>
<organism evidence="5 6">
    <name type="scientific">Massilia forsythiae</name>
    <dbReference type="NCBI Taxonomy" id="2728020"/>
    <lineage>
        <taxon>Bacteria</taxon>
        <taxon>Pseudomonadati</taxon>
        <taxon>Pseudomonadota</taxon>
        <taxon>Betaproteobacteria</taxon>
        <taxon>Burkholderiales</taxon>
        <taxon>Oxalobacteraceae</taxon>
        <taxon>Telluria group</taxon>
        <taxon>Massilia</taxon>
    </lineage>
</organism>
<dbReference type="PANTHER" id="PTHR21599:SF0">
    <property type="entry name" value="GLYCERATE KINASE"/>
    <property type="match status" value="1"/>
</dbReference>
<evidence type="ECO:0000256" key="3">
    <source>
        <dbReference type="ARBA" id="ARBA00022777"/>
    </source>
</evidence>
<proteinExistence type="inferred from homology"/>
<dbReference type="RefSeq" id="WP_170204706.1">
    <property type="nucleotide sequence ID" value="NZ_CP051685.1"/>
</dbReference>
<evidence type="ECO:0000256" key="4">
    <source>
        <dbReference type="PIRNR" id="PIRNR006078"/>
    </source>
</evidence>
<sequence length="404" mass="40267">MKIVIAPDSFKESLSALAVADAIEAGMRAVFPDAHYVKIPVADGGEGTVQALVDATGGARVEQRVTGPLGEPVDAFYGMTGERGEAGDTPTAVIEMAAASGLEGVPPHRRDPLLATSRGTGELIRHALDRGARRFILGVGGSATNDGGAGMLQALGVRLLDAAGRELGPGGGALAQLARIDAAGLDARVADAEFHIACDVDNPLTGPRGASAIFGPQKGATPEMVAQLDANLAHYARIVERDMDGNAGHAAGRGIAAMPGAGAGGGIAAAMVVFLHGRLRPGIEIVTEAVGLDAAVQDADLVVTGEGRIDGQTVGGKTPMGVARVAARHGKSVIAIGGCLAPDADAVHAHGIDAVFAAVSRPCTVAEALAAAQDNVRTAARNVAAALMLGARLGASDCGTAAPG</sequence>
<dbReference type="InterPro" id="IPR018193">
    <property type="entry name" value="Glyc_kinase_flavodox-like_fold"/>
</dbReference>
<dbReference type="KEGG" id="mfy:HH212_23535"/>
<gene>
    <name evidence="5" type="ORF">HH212_23535</name>
</gene>
<keyword evidence="3 4" id="KW-0418">Kinase</keyword>
<dbReference type="InterPro" id="IPR036129">
    <property type="entry name" value="Glycerate_kinase_sf"/>
</dbReference>
<dbReference type="NCBIfam" id="TIGR00045">
    <property type="entry name" value="glycerate kinase"/>
    <property type="match status" value="1"/>
</dbReference>
<reference evidence="5 6" key="1">
    <citation type="submission" date="2020-04" db="EMBL/GenBank/DDBJ databases">
        <title>Genome sequencing of novel species.</title>
        <authorList>
            <person name="Heo J."/>
            <person name="Kim S.-J."/>
            <person name="Kim J.-S."/>
            <person name="Hong S.-B."/>
            <person name="Kwon S.-W."/>
        </authorList>
    </citation>
    <scope>NUCLEOTIDE SEQUENCE [LARGE SCALE GENOMIC DNA]</scope>
    <source>
        <strain evidence="5 6">GN2-R2</strain>
    </source>
</reference>